<sequence length="75" mass="8116">MTFIRRTTKAWIAAAVAGLGYLVPVIDDGMAAPEALGAVLAALVAWQAVYWTRKLRRLALGSDGRWRLAEAHHGS</sequence>
<reference evidence="2" key="1">
    <citation type="submission" date="2016-10" db="EMBL/GenBank/DDBJ databases">
        <authorList>
            <person name="Varghese N."/>
            <person name="Submissions S."/>
        </authorList>
    </citation>
    <scope>NUCLEOTIDE SEQUENCE [LARGE SCALE GENOMIC DNA]</scope>
    <source>
        <strain evidence="2">CGMCC 4.6858</strain>
    </source>
</reference>
<protein>
    <submittedName>
        <fullName evidence="1">Uncharacterized protein</fullName>
    </submittedName>
</protein>
<dbReference type="STRING" id="1045774.SAMN05421872_101371"/>
<proteinExistence type="predicted"/>
<dbReference type="Proteomes" id="UP000199034">
    <property type="component" value="Unassembled WGS sequence"/>
</dbReference>
<name>A0A1G6J4G1_9ACTN</name>
<dbReference type="RefSeq" id="WP_090850163.1">
    <property type="nucleotide sequence ID" value="NZ_FMZM01000001.1"/>
</dbReference>
<accession>A0A1G6J4G1</accession>
<evidence type="ECO:0000313" key="1">
    <source>
        <dbReference type="EMBL" id="SDC13688.1"/>
    </source>
</evidence>
<organism evidence="1 2">
    <name type="scientific">Nocardioides lianchengensis</name>
    <dbReference type="NCBI Taxonomy" id="1045774"/>
    <lineage>
        <taxon>Bacteria</taxon>
        <taxon>Bacillati</taxon>
        <taxon>Actinomycetota</taxon>
        <taxon>Actinomycetes</taxon>
        <taxon>Propionibacteriales</taxon>
        <taxon>Nocardioidaceae</taxon>
        <taxon>Nocardioides</taxon>
    </lineage>
</organism>
<keyword evidence="2" id="KW-1185">Reference proteome</keyword>
<gene>
    <name evidence="1" type="ORF">SAMN05421872_101371</name>
</gene>
<dbReference type="AlphaFoldDB" id="A0A1G6J4G1"/>
<evidence type="ECO:0000313" key="2">
    <source>
        <dbReference type="Proteomes" id="UP000199034"/>
    </source>
</evidence>
<dbReference type="EMBL" id="FMZM01000001">
    <property type="protein sequence ID" value="SDC13688.1"/>
    <property type="molecule type" value="Genomic_DNA"/>
</dbReference>